<evidence type="ECO:0000313" key="1">
    <source>
        <dbReference type="EMBL" id="KAE9408992.1"/>
    </source>
</evidence>
<accession>A0A6A4IA28</accession>
<dbReference type="OrthoDB" id="6509636at2759"/>
<organism evidence="1 2">
    <name type="scientific">Gymnopus androsaceus JB14</name>
    <dbReference type="NCBI Taxonomy" id="1447944"/>
    <lineage>
        <taxon>Eukaryota</taxon>
        <taxon>Fungi</taxon>
        <taxon>Dikarya</taxon>
        <taxon>Basidiomycota</taxon>
        <taxon>Agaricomycotina</taxon>
        <taxon>Agaricomycetes</taxon>
        <taxon>Agaricomycetidae</taxon>
        <taxon>Agaricales</taxon>
        <taxon>Marasmiineae</taxon>
        <taxon>Omphalotaceae</taxon>
        <taxon>Gymnopus</taxon>
    </lineage>
</organism>
<dbReference type="EMBL" id="ML769389">
    <property type="protein sequence ID" value="KAE9408992.1"/>
    <property type="molecule type" value="Genomic_DNA"/>
</dbReference>
<keyword evidence="2" id="KW-1185">Reference proteome</keyword>
<reference evidence="1" key="1">
    <citation type="journal article" date="2019" name="Environ. Microbiol.">
        <title>Fungal ecological strategies reflected in gene transcription - a case study of two litter decomposers.</title>
        <authorList>
            <person name="Barbi F."/>
            <person name="Kohler A."/>
            <person name="Barry K."/>
            <person name="Baskaran P."/>
            <person name="Daum C."/>
            <person name="Fauchery L."/>
            <person name="Ihrmark K."/>
            <person name="Kuo A."/>
            <person name="LaButti K."/>
            <person name="Lipzen A."/>
            <person name="Morin E."/>
            <person name="Grigoriev I.V."/>
            <person name="Henrissat B."/>
            <person name="Lindahl B."/>
            <person name="Martin F."/>
        </authorList>
    </citation>
    <scope>NUCLEOTIDE SEQUENCE</scope>
    <source>
        <strain evidence="1">JB14</strain>
    </source>
</reference>
<name>A0A6A4IA28_9AGAR</name>
<evidence type="ECO:0000313" key="2">
    <source>
        <dbReference type="Proteomes" id="UP000799118"/>
    </source>
</evidence>
<dbReference type="AlphaFoldDB" id="A0A6A4IA28"/>
<gene>
    <name evidence="1" type="ORF">BT96DRAFT_807236</name>
</gene>
<proteinExistence type="predicted"/>
<sequence length="64" mass="7353">MTEFKSLTGPTPFIPDNLSVPQFFLDYNHPIRPKRPKNCPWFVADESGRNIGEEEVQSSLSYSH</sequence>
<dbReference type="Proteomes" id="UP000799118">
    <property type="component" value="Unassembled WGS sequence"/>
</dbReference>
<protein>
    <submittedName>
        <fullName evidence="1">Uncharacterized protein</fullName>
    </submittedName>
</protein>